<accession>A0A0J9E8W3</accession>
<proteinExistence type="predicted"/>
<organism evidence="1 2">
    <name type="scientific">Candidatus Rhodobacter oscarellae</name>
    <dbReference type="NCBI Taxonomy" id="1675527"/>
    <lineage>
        <taxon>Bacteria</taxon>
        <taxon>Pseudomonadati</taxon>
        <taxon>Pseudomonadota</taxon>
        <taxon>Alphaproteobacteria</taxon>
        <taxon>Rhodobacterales</taxon>
        <taxon>Rhodobacter group</taxon>
        <taxon>Rhodobacter</taxon>
    </lineage>
</organism>
<dbReference type="PATRIC" id="fig|1675527.3.peg.4407"/>
<dbReference type="AlphaFoldDB" id="A0A0J9E8W3"/>
<gene>
    <name evidence="1" type="ORF">AIOL_004206</name>
</gene>
<comment type="caution">
    <text evidence="1">The sequence shown here is derived from an EMBL/GenBank/DDBJ whole genome shotgun (WGS) entry which is preliminary data.</text>
</comment>
<dbReference type="Proteomes" id="UP000037178">
    <property type="component" value="Unassembled WGS sequence"/>
</dbReference>
<dbReference type="EMBL" id="LFTY01000002">
    <property type="protein sequence ID" value="KMW59225.1"/>
    <property type="molecule type" value="Genomic_DNA"/>
</dbReference>
<name>A0A0J9E8W3_9RHOB</name>
<sequence>MYGDCARAGQPNILQPPVNAPISMLRLDTAAGCLAGAAPDKRL</sequence>
<evidence type="ECO:0000313" key="2">
    <source>
        <dbReference type="Proteomes" id="UP000037178"/>
    </source>
</evidence>
<evidence type="ECO:0000313" key="1">
    <source>
        <dbReference type="EMBL" id="KMW59225.1"/>
    </source>
</evidence>
<dbReference type="STRING" id="1675527.AIOL_004206"/>
<protein>
    <submittedName>
        <fullName evidence="1">Uncharacterized protein</fullName>
    </submittedName>
</protein>
<reference evidence="1 2" key="1">
    <citation type="submission" date="2015-06" db="EMBL/GenBank/DDBJ databases">
        <title>Draft genome sequence of an Alphaproteobacteria species associated to the Mediterranean sponge Oscarella lobularis.</title>
        <authorList>
            <person name="Jourda C."/>
            <person name="Santini S."/>
            <person name="Claverie J.-M."/>
        </authorList>
    </citation>
    <scope>NUCLEOTIDE SEQUENCE [LARGE SCALE GENOMIC DNA]</scope>
    <source>
        <strain evidence="1">IGS</strain>
    </source>
</reference>
<keyword evidence="2" id="KW-1185">Reference proteome</keyword>